<dbReference type="PANTHER" id="PTHR10758:SF1">
    <property type="entry name" value="COP9 SIGNALOSOME COMPLEX SUBUNIT 3"/>
    <property type="match status" value="1"/>
</dbReference>
<dbReference type="PANTHER" id="PTHR10758">
    <property type="entry name" value="26S PROTEASOME NON-ATPASE REGULATORY SUBUNIT 3/COP9 SIGNALOSOME COMPLEX SUBUNIT 3"/>
    <property type="match status" value="1"/>
</dbReference>
<sequence length="408" mass="45968">MDALLKDIASKDDKTLLNIMKAADSRMLAEFTSDQSDPLSLISPEKGIAYLYILLARIRSPNNGNLVHHLIQFSLFCKFSTGVLKLVNQDLFDLVQILQTRLPPDVACMIIVNIACRWADRKEVPLTLASDLAIRLCLEGKYYRLATKLLDLPITYLSEDYGVDASNFLLYHYYGGMIYLGLKNYEKAFEFFSITLYVPGSIVSQIQIEASKKLHLLSLITNVQNIFPKQLPPGSQKAITASVSAYSSFVDAFNSGSFRNIQNAFTDHSQTFSADGNLGIAKQCLDAFASWKIMQLTKTYITLSLSDIERQLGGSIEFIQPLNIQQKLVKMIKNGQIYARIDAKEKIIHFIDQNTISPQKELDHQLDSIMKLGSQIIEFDKKVGKSKAYLTNSKSDYQMMSEADEMFN</sequence>
<comment type="caution">
    <text evidence="10">The sequence shown here is derived from an EMBL/GenBank/DDBJ whole genome shotgun (WGS) entry which is preliminary data.</text>
</comment>
<evidence type="ECO:0000259" key="8">
    <source>
        <dbReference type="PROSITE" id="PS50250"/>
    </source>
</evidence>
<evidence type="ECO:0000256" key="5">
    <source>
        <dbReference type="ARBA" id="ARBA00022490"/>
    </source>
</evidence>
<gene>
    <name evidence="10" type="primary">COPS3_2</name>
    <name evidence="9" type="synonym">COPS3_1</name>
    <name evidence="9" type="ORF">HK103_002814</name>
    <name evidence="10" type="ORF">HK103_002834</name>
</gene>
<evidence type="ECO:0000313" key="10">
    <source>
        <dbReference type="EMBL" id="KAJ3259187.1"/>
    </source>
</evidence>
<dbReference type="GO" id="GO:0008180">
    <property type="term" value="C:COP9 signalosome"/>
    <property type="evidence" value="ECO:0007669"/>
    <property type="project" value="UniProtKB-KW"/>
</dbReference>
<dbReference type="GO" id="GO:0005737">
    <property type="term" value="C:cytoplasm"/>
    <property type="evidence" value="ECO:0007669"/>
    <property type="project" value="UniProtKB-SubCell"/>
</dbReference>
<keyword evidence="6" id="KW-0736">Signalosome</keyword>
<evidence type="ECO:0000256" key="6">
    <source>
        <dbReference type="ARBA" id="ARBA00022790"/>
    </source>
</evidence>
<dbReference type="Pfam" id="PF01399">
    <property type="entry name" value="PCI"/>
    <property type="match status" value="1"/>
</dbReference>
<organism evidence="10 11">
    <name type="scientific">Boothiomyces macroporosus</name>
    <dbReference type="NCBI Taxonomy" id="261099"/>
    <lineage>
        <taxon>Eukaryota</taxon>
        <taxon>Fungi</taxon>
        <taxon>Fungi incertae sedis</taxon>
        <taxon>Chytridiomycota</taxon>
        <taxon>Chytridiomycota incertae sedis</taxon>
        <taxon>Chytridiomycetes</taxon>
        <taxon>Rhizophydiales</taxon>
        <taxon>Terramycetaceae</taxon>
        <taxon>Boothiomyces</taxon>
    </lineage>
</organism>
<dbReference type="GO" id="GO:0006511">
    <property type="term" value="P:ubiquitin-dependent protein catabolic process"/>
    <property type="evidence" value="ECO:0007669"/>
    <property type="project" value="TreeGrafter"/>
</dbReference>
<reference evidence="10" key="1">
    <citation type="submission" date="2020-05" db="EMBL/GenBank/DDBJ databases">
        <title>Phylogenomic resolution of chytrid fungi.</title>
        <authorList>
            <person name="Stajich J.E."/>
            <person name="Amses K."/>
            <person name="Simmons R."/>
            <person name="Seto K."/>
            <person name="Myers J."/>
            <person name="Bonds A."/>
            <person name="Quandt C.A."/>
            <person name="Barry K."/>
            <person name="Liu P."/>
            <person name="Grigoriev I."/>
            <person name="Longcore J.E."/>
            <person name="James T.Y."/>
        </authorList>
    </citation>
    <scope>NUCLEOTIDE SEQUENCE</scope>
    <source>
        <strain evidence="10">PLAUS21</strain>
    </source>
</reference>
<evidence type="ECO:0000256" key="1">
    <source>
        <dbReference type="ARBA" id="ARBA00004123"/>
    </source>
</evidence>
<keyword evidence="7" id="KW-0539">Nucleus</keyword>
<name>A0AAD5Y6P5_9FUNG</name>
<accession>A0AAD5Y6P5</accession>
<evidence type="ECO:0000256" key="4">
    <source>
        <dbReference type="ARBA" id="ARBA00014878"/>
    </source>
</evidence>
<feature type="domain" description="PCI" evidence="8">
    <location>
        <begin position="184"/>
        <end position="355"/>
    </location>
</feature>
<keyword evidence="11" id="KW-1185">Reference proteome</keyword>
<evidence type="ECO:0000313" key="9">
    <source>
        <dbReference type="EMBL" id="KAJ3259167.1"/>
    </source>
</evidence>
<dbReference type="InterPro" id="IPR050756">
    <property type="entry name" value="CSN3"/>
</dbReference>
<comment type="subcellular location">
    <subcellularLocation>
        <location evidence="2">Cytoplasm</location>
    </subcellularLocation>
    <subcellularLocation>
        <location evidence="1">Nucleus</location>
    </subcellularLocation>
</comment>
<evidence type="ECO:0000256" key="2">
    <source>
        <dbReference type="ARBA" id="ARBA00004496"/>
    </source>
</evidence>
<dbReference type="PROSITE" id="PS50250">
    <property type="entry name" value="PCI"/>
    <property type="match status" value="1"/>
</dbReference>
<comment type="similarity">
    <text evidence="3">Belongs to the CSN3 family.</text>
</comment>
<proteinExistence type="inferred from homology"/>
<dbReference type="Proteomes" id="UP001210925">
    <property type="component" value="Unassembled WGS sequence"/>
</dbReference>
<evidence type="ECO:0000256" key="7">
    <source>
        <dbReference type="ARBA" id="ARBA00023242"/>
    </source>
</evidence>
<dbReference type="EMBL" id="JADGKB010000020">
    <property type="protein sequence ID" value="KAJ3259187.1"/>
    <property type="molecule type" value="Genomic_DNA"/>
</dbReference>
<keyword evidence="5" id="KW-0963">Cytoplasm</keyword>
<dbReference type="EMBL" id="JADGKB010000020">
    <property type="protein sequence ID" value="KAJ3259167.1"/>
    <property type="molecule type" value="Genomic_DNA"/>
</dbReference>
<dbReference type="Gene3D" id="1.25.40.570">
    <property type="match status" value="1"/>
</dbReference>
<dbReference type="AlphaFoldDB" id="A0AAD5Y6P5"/>
<dbReference type="SUPFAM" id="SSF46785">
    <property type="entry name" value="Winged helix' DNA-binding domain"/>
    <property type="match status" value="1"/>
</dbReference>
<evidence type="ECO:0000313" key="11">
    <source>
        <dbReference type="Proteomes" id="UP001210925"/>
    </source>
</evidence>
<dbReference type="Pfam" id="PF22788">
    <property type="entry name" value="COP9_hel_rpt"/>
    <property type="match status" value="1"/>
</dbReference>
<dbReference type="InterPro" id="IPR000717">
    <property type="entry name" value="PCI_dom"/>
</dbReference>
<protein>
    <recommendedName>
        <fullName evidence="4">COP9 signalosome complex subunit 3</fullName>
    </recommendedName>
</protein>
<dbReference type="InterPro" id="IPR055089">
    <property type="entry name" value="COP9_N"/>
</dbReference>
<evidence type="ECO:0000256" key="3">
    <source>
        <dbReference type="ARBA" id="ARBA00007084"/>
    </source>
</evidence>
<dbReference type="InterPro" id="IPR036390">
    <property type="entry name" value="WH_DNA-bd_sf"/>
</dbReference>